<gene>
    <name evidence="1" type="ORF">EYF80_038208</name>
</gene>
<reference evidence="1 2" key="1">
    <citation type="submission" date="2019-03" db="EMBL/GenBank/DDBJ databases">
        <title>First draft genome of Liparis tanakae, snailfish: a comprehensive survey of snailfish specific genes.</title>
        <authorList>
            <person name="Kim W."/>
            <person name="Song I."/>
            <person name="Jeong J.-H."/>
            <person name="Kim D."/>
            <person name="Kim S."/>
            <person name="Ryu S."/>
            <person name="Song J.Y."/>
            <person name="Lee S.K."/>
        </authorList>
    </citation>
    <scope>NUCLEOTIDE SEQUENCE [LARGE SCALE GENOMIC DNA]</scope>
    <source>
        <tissue evidence="1">Muscle</tissue>
    </source>
</reference>
<dbReference type="Proteomes" id="UP000314294">
    <property type="component" value="Unassembled WGS sequence"/>
</dbReference>
<proteinExistence type="predicted"/>
<evidence type="ECO:0000313" key="2">
    <source>
        <dbReference type="Proteomes" id="UP000314294"/>
    </source>
</evidence>
<comment type="caution">
    <text evidence="1">The sequence shown here is derived from an EMBL/GenBank/DDBJ whole genome shotgun (WGS) entry which is preliminary data.</text>
</comment>
<organism evidence="1 2">
    <name type="scientific">Liparis tanakae</name>
    <name type="common">Tanaka's snailfish</name>
    <dbReference type="NCBI Taxonomy" id="230148"/>
    <lineage>
        <taxon>Eukaryota</taxon>
        <taxon>Metazoa</taxon>
        <taxon>Chordata</taxon>
        <taxon>Craniata</taxon>
        <taxon>Vertebrata</taxon>
        <taxon>Euteleostomi</taxon>
        <taxon>Actinopterygii</taxon>
        <taxon>Neopterygii</taxon>
        <taxon>Teleostei</taxon>
        <taxon>Neoteleostei</taxon>
        <taxon>Acanthomorphata</taxon>
        <taxon>Eupercaria</taxon>
        <taxon>Perciformes</taxon>
        <taxon>Cottioidei</taxon>
        <taxon>Cottales</taxon>
        <taxon>Liparidae</taxon>
        <taxon>Liparis</taxon>
    </lineage>
</organism>
<accession>A0A4Z2GDY8</accession>
<protein>
    <submittedName>
        <fullName evidence="1">Uncharacterized protein</fullName>
    </submittedName>
</protein>
<dbReference type="EMBL" id="SRLO01000577">
    <property type="protein sequence ID" value="TNN51569.1"/>
    <property type="molecule type" value="Genomic_DNA"/>
</dbReference>
<name>A0A4Z2GDY8_9TELE</name>
<keyword evidence="2" id="KW-1185">Reference proteome</keyword>
<evidence type="ECO:0000313" key="1">
    <source>
        <dbReference type="EMBL" id="TNN51569.1"/>
    </source>
</evidence>
<sequence>MYIAISHNIQLVYVQRIYVQLVYVQRVYVQLVYVQLLLEDEALIEKPPDTLWLGDEALGKALAEEGHISKDTLEYFSSSLARLALGVVVTAVGR</sequence>
<dbReference type="AlphaFoldDB" id="A0A4Z2GDY8"/>